<evidence type="ECO:0000259" key="12">
    <source>
        <dbReference type="PROSITE" id="PS51745"/>
    </source>
</evidence>
<dbReference type="GO" id="GO:0010150">
    <property type="term" value="P:leaf senescence"/>
    <property type="evidence" value="ECO:0007669"/>
    <property type="project" value="EnsemblPlants"/>
</dbReference>
<dbReference type="FunFam" id="2.30.30.1040:FF:000001">
    <property type="entry name" value="Auxin response factor"/>
    <property type="match status" value="1"/>
</dbReference>
<evidence type="ECO:0000313" key="14">
    <source>
        <dbReference type="Proteomes" id="UP000243459"/>
    </source>
</evidence>
<dbReference type="PROSITE" id="PS50863">
    <property type="entry name" value="B3"/>
    <property type="match status" value="1"/>
</dbReference>
<dbReference type="FunFam" id="3.10.20.90:FF:000047">
    <property type="entry name" value="Auxin response factor"/>
    <property type="match status" value="1"/>
</dbReference>
<feature type="compositionally biased region" description="Basic and acidic residues" evidence="10">
    <location>
        <begin position="681"/>
        <end position="699"/>
    </location>
</feature>
<feature type="compositionally biased region" description="Polar residues" evidence="10">
    <location>
        <begin position="535"/>
        <end position="545"/>
    </location>
</feature>
<dbReference type="GO" id="GO:0005634">
    <property type="term" value="C:nucleus"/>
    <property type="evidence" value="ECO:0007669"/>
    <property type="project" value="UniProtKB-SubCell"/>
</dbReference>
<evidence type="ECO:0000256" key="5">
    <source>
        <dbReference type="ARBA" id="ARBA00023125"/>
    </source>
</evidence>
<dbReference type="EMBL" id="CM007382">
    <property type="protein sequence ID" value="ONK77379.1"/>
    <property type="molecule type" value="Genomic_DNA"/>
</dbReference>
<keyword evidence="5 9" id="KW-0238">DNA-binding</keyword>
<comment type="similarity">
    <text evidence="3 9">Belongs to the ARF family.</text>
</comment>
<feature type="compositionally biased region" description="Polar residues" evidence="10">
    <location>
        <begin position="561"/>
        <end position="571"/>
    </location>
</feature>
<dbReference type="Gramene" id="ONK77379">
    <property type="protein sequence ID" value="ONK77379"/>
    <property type="gene ID" value="A4U43_C02F5910"/>
</dbReference>
<keyword evidence="7 9" id="KW-0539">Nucleus</keyword>
<dbReference type="GO" id="GO:0042802">
    <property type="term" value="F:identical protein binding"/>
    <property type="evidence" value="ECO:0007669"/>
    <property type="project" value="EnsemblPlants"/>
</dbReference>
<dbReference type="GO" id="GO:0009734">
    <property type="term" value="P:auxin-activated signaling pathway"/>
    <property type="evidence" value="ECO:0007669"/>
    <property type="project" value="UniProtKB-KW"/>
</dbReference>
<dbReference type="FunFam" id="2.40.330.10:FF:000001">
    <property type="entry name" value="Auxin response factor"/>
    <property type="match status" value="1"/>
</dbReference>
<feature type="region of interest" description="Disordered" evidence="10">
    <location>
        <begin position="667"/>
        <end position="699"/>
    </location>
</feature>
<dbReference type="CDD" id="cd10017">
    <property type="entry name" value="B3_DNA"/>
    <property type="match status" value="1"/>
</dbReference>
<keyword evidence="6 9" id="KW-0804">Transcription</keyword>
<dbReference type="InterPro" id="IPR044835">
    <property type="entry name" value="ARF_plant"/>
</dbReference>
<dbReference type="InterPro" id="IPR003340">
    <property type="entry name" value="B3_DNA-bd"/>
</dbReference>
<evidence type="ECO:0000259" key="11">
    <source>
        <dbReference type="PROSITE" id="PS50863"/>
    </source>
</evidence>
<comment type="subunit">
    <text evidence="9">Homodimers and heterodimers.</text>
</comment>
<evidence type="ECO:0000256" key="3">
    <source>
        <dbReference type="ARBA" id="ARBA00007853"/>
    </source>
</evidence>
<dbReference type="PROSITE" id="PS51745">
    <property type="entry name" value="PB1"/>
    <property type="match status" value="1"/>
</dbReference>
<dbReference type="PANTHER" id="PTHR31384">
    <property type="entry name" value="AUXIN RESPONSE FACTOR 4-RELATED"/>
    <property type="match status" value="1"/>
</dbReference>
<dbReference type="Proteomes" id="UP000243459">
    <property type="component" value="Chromosome 2"/>
</dbReference>
<evidence type="ECO:0000256" key="10">
    <source>
        <dbReference type="SAM" id="MobiDB-lite"/>
    </source>
</evidence>
<dbReference type="GO" id="GO:0005737">
    <property type="term" value="C:cytoplasm"/>
    <property type="evidence" value="ECO:0007669"/>
    <property type="project" value="EnsemblPlants"/>
</dbReference>
<dbReference type="InterPro" id="IPR033389">
    <property type="entry name" value="AUX/IAA_dom"/>
</dbReference>
<comment type="subcellular location">
    <subcellularLocation>
        <location evidence="2 9">Nucleus</location>
    </subcellularLocation>
</comment>
<feature type="region of interest" description="Disordered" evidence="10">
    <location>
        <begin position="474"/>
        <end position="493"/>
    </location>
</feature>
<dbReference type="Pfam" id="PF02309">
    <property type="entry name" value="AUX_IAA"/>
    <property type="match status" value="1"/>
</dbReference>
<dbReference type="InterPro" id="IPR015300">
    <property type="entry name" value="DNA-bd_pseudobarrel_sf"/>
</dbReference>
<evidence type="ECO:0000313" key="13">
    <source>
        <dbReference type="EMBL" id="ONK77379.1"/>
    </source>
</evidence>
<dbReference type="Gene3D" id="3.10.20.90">
    <property type="entry name" value="Phosphatidylinositol 3-kinase Catalytic Subunit, Chain A, domain 1"/>
    <property type="match status" value="1"/>
</dbReference>
<dbReference type="SMART" id="SM01019">
    <property type="entry name" value="B3"/>
    <property type="match status" value="1"/>
</dbReference>
<gene>
    <name evidence="13" type="ORF">A4U43_C02F5910</name>
</gene>
<evidence type="ECO:0000256" key="1">
    <source>
        <dbReference type="ARBA" id="ARBA00003182"/>
    </source>
</evidence>
<feature type="domain" description="PB1" evidence="12">
    <location>
        <begin position="572"/>
        <end position="665"/>
    </location>
</feature>
<evidence type="ECO:0000256" key="7">
    <source>
        <dbReference type="ARBA" id="ARBA00023242"/>
    </source>
</evidence>
<dbReference type="GO" id="GO:0045892">
    <property type="term" value="P:negative regulation of DNA-templated transcription"/>
    <property type="evidence" value="ECO:0007669"/>
    <property type="project" value="EnsemblPlants"/>
</dbReference>
<feature type="compositionally biased region" description="Low complexity" evidence="10">
    <location>
        <begin position="414"/>
        <end position="432"/>
    </location>
</feature>
<evidence type="ECO:0000256" key="2">
    <source>
        <dbReference type="ARBA" id="ARBA00004123"/>
    </source>
</evidence>
<dbReference type="Pfam" id="PF06507">
    <property type="entry name" value="ARF_AD"/>
    <property type="match status" value="1"/>
</dbReference>
<feature type="region of interest" description="Disordered" evidence="10">
    <location>
        <begin position="413"/>
        <end position="469"/>
    </location>
</feature>
<keyword evidence="14" id="KW-1185">Reference proteome</keyword>
<accession>A0A5P1FKB5</accession>
<feature type="domain" description="TF-B3" evidence="11">
    <location>
        <begin position="126"/>
        <end position="228"/>
    </location>
</feature>
<comment type="function">
    <text evidence="1 9">Auxin response factors (ARFs) are transcriptional factors that bind specifically to the DNA sequence 5'-TGTCTC-3' found in the auxin-responsive promoter elements (AuxREs).</text>
</comment>
<evidence type="ECO:0000256" key="8">
    <source>
        <dbReference type="ARBA" id="ARBA00023294"/>
    </source>
</evidence>
<dbReference type="InterPro" id="IPR053793">
    <property type="entry name" value="PB1-like"/>
</dbReference>
<evidence type="ECO:0000256" key="6">
    <source>
        <dbReference type="ARBA" id="ARBA00023163"/>
    </source>
</evidence>
<dbReference type="GO" id="GO:0043565">
    <property type="term" value="F:sequence-specific DNA binding"/>
    <property type="evidence" value="ECO:0007669"/>
    <property type="project" value="EnsemblPlants"/>
</dbReference>
<evidence type="ECO:0000256" key="9">
    <source>
        <dbReference type="RuleBase" id="RU004561"/>
    </source>
</evidence>
<protein>
    <recommendedName>
        <fullName evidence="9">Auxin response factor</fullName>
    </recommendedName>
</protein>
<dbReference type="OrthoDB" id="1050118at2759"/>
<dbReference type="InterPro" id="IPR010525">
    <property type="entry name" value="ARF_dom"/>
</dbReference>
<name>A0A5P1FKB5_ASPOF</name>
<dbReference type="Pfam" id="PF02362">
    <property type="entry name" value="B3"/>
    <property type="match status" value="1"/>
</dbReference>
<keyword evidence="8 9" id="KW-0927">Auxin signaling pathway</keyword>
<dbReference type="SUPFAM" id="SSF101936">
    <property type="entry name" value="DNA-binding pseudobarrel domain"/>
    <property type="match status" value="1"/>
</dbReference>
<sequence>MALAGSNHQSGARLGASVDLLYKELWHACAGPLVTVPREGERVYYFPQGHMEQLEASTHQGLDQQMPLFNLPSKILCRVMHVQLRAEADSDEVYAQITLLPEPDQGEITSPDPLLPEPEKCTIHSFCKTLTASDTSTHGGFSVLRRHADECLPQLDMSQHPPWQELIATDLHGNEWHFRHIFRGQPRRHLLTTGWSVFVSSKRLVAGDAFIFLRGENGELRVGVRRLMRQLNNMPSSVISSHSMHLGVLATASHAISTGTLFSVFYKPRTSRSEFIISVNRYLEAKSQRLSVGMRFKMRFEGDEAPERRFSGTIVEVDDPGLSRWTDSEWRSLKVQWDEPSSIVRPDKVSPWEVEPLVASPPPASQPVQRNKRARPPISPSSAPDLPSHFGMWKPQTDTTKTFSFSRLQRNSESYPFSTPSPLFSPTSKPSSVGFNGNTTPSLIPTSPGSAGFNGSSGPLSMYWPSRADSQTESFSASITKEPTRKKQESNSGNSCRLFGILLESSTTAEESSPVATTSVVAEDQPLASQDFDSEQQSHPSNANHSDVPAVSSEPEKSCLRSPQETQSRQLRSCTKVHMHGMAVGRAVDLTRFDGYEDLLHKLEEMFSIEGELTSAVKKWQVVYTDDEDDMMLVGDDPWNEFCNIVRKIYICTCEEAKQLSPKSKLPIFKGEGISDNSDADATRNDYDDQPKDLQDKDS</sequence>
<evidence type="ECO:0000256" key="4">
    <source>
        <dbReference type="ARBA" id="ARBA00023015"/>
    </source>
</evidence>
<feature type="region of interest" description="Disordered" evidence="10">
    <location>
        <begin position="355"/>
        <end position="395"/>
    </location>
</feature>
<proteinExistence type="inferred from homology"/>
<feature type="region of interest" description="Disordered" evidence="10">
    <location>
        <begin position="531"/>
        <end position="571"/>
    </location>
</feature>
<dbReference type="Gene3D" id="2.40.330.10">
    <property type="entry name" value="DNA-binding pseudobarrel domain"/>
    <property type="match status" value="1"/>
</dbReference>
<dbReference type="OMA" id="MYEGLEQ"/>
<dbReference type="Gene3D" id="2.30.30.1040">
    <property type="match status" value="1"/>
</dbReference>
<feature type="compositionally biased region" description="Polar residues" evidence="10">
    <location>
        <begin position="433"/>
        <end position="459"/>
    </location>
</feature>
<organism evidence="13 14">
    <name type="scientific">Asparagus officinalis</name>
    <name type="common">Garden asparagus</name>
    <dbReference type="NCBI Taxonomy" id="4686"/>
    <lineage>
        <taxon>Eukaryota</taxon>
        <taxon>Viridiplantae</taxon>
        <taxon>Streptophyta</taxon>
        <taxon>Embryophyta</taxon>
        <taxon>Tracheophyta</taxon>
        <taxon>Spermatophyta</taxon>
        <taxon>Magnoliopsida</taxon>
        <taxon>Liliopsida</taxon>
        <taxon>Asparagales</taxon>
        <taxon>Asparagaceae</taxon>
        <taxon>Asparagoideae</taxon>
        <taxon>Asparagus</taxon>
    </lineage>
</organism>
<reference evidence="14" key="1">
    <citation type="journal article" date="2017" name="Nat. Commun.">
        <title>The asparagus genome sheds light on the origin and evolution of a young Y chromosome.</title>
        <authorList>
            <person name="Harkess A."/>
            <person name="Zhou J."/>
            <person name="Xu C."/>
            <person name="Bowers J.E."/>
            <person name="Van der Hulst R."/>
            <person name="Ayyampalayam S."/>
            <person name="Mercati F."/>
            <person name="Riccardi P."/>
            <person name="McKain M.R."/>
            <person name="Kakrana A."/>
            <person name="Tang H."/>
            <person name="Ray J."/>
            <person name="Groenendijk J."/>
            <person name="Arikit S."/>
            <person name="Mathioni S.M."/>
            <person name="Nakano M."/>
            <person name="Shan H."/>
            <person name="Telgmann-Rauber A."/>
            <person name="Kanno A."/>
            <person name="Yue Z."/>
            <person name="Chen H."/>
            <person name="Li W."/>
            <person name="Chen Y."/>
            <person name="Xu X."/>
            <person name="Zhang Y."/>
            <person name="Luo S."/>
            <person name="Chen H."/>
            <person name="Gao J."/>
            <person name="Mao Z."/>
            <person name="Pires J.C."/>
            <person name="Luo M."/>
            <person name="Kudrna D."/>
            <person name="Wing R.A."/>
            <person name="Meyers B.C."/>
            <person name="Yi K."/>
            <person name="Kong H."/>
            <person name="Lavrijsen P."/>
            <person name="Sunseri F."/>
            <person name="Falavigna A."/>
            <person name="Ye Y."/>
            <person name="Leebens-Mack J.H."/>
            <person name="Chen G."/>
        </authorList>
    </citation>
    <scope>NUCLEOTIDE SEQUENCE [LARGE SCALE GENOMIC DNA]</scope>
    <source>
        <strain evidence="14">cv. DH0086</strain>
    </source>
</reference>
<dbReference type="PANTHER" id="PTHR31384:SF96">
    <property type="entry name" value="AUXIN RESPONSE FACTOR 1"/>
    <property type="match status" value="1"/>
</dbReference>
<dbReference type="AlphaFoldDB" id="A0A5P1FKB5"/>
<dbReference type="SUPFAM" id="SSF54277">
    <property type="entry name" value="CAD &amp; PB1 domains"/>
    <property type="match status" value="1"/>
</dbReference>
<keyword evidence="4 9" id="KW-0805">Transcription regulation</keyword>